<accession>A0ABD6DPS3</accession>
<dbReference type="EMBL" id="JBHUDO010000004">
    <property type="protein sequence ID" value="MFD1648028.1"/>
    <property type="molecule type" value="Genomic_DNA"/>
</dbReference>
<reference evidence="1 2" key="1">
    <citation type="journal article" date="2019" name="Int. J. Syst. Evol. Microbiol.">
        <title>The Global Catalogue of Microorganisms (GCM) 10K type strain sequencing project: providing services to taxonomists for standard genome sequencing and annotation.</title>
        <authorList>
            <consortium name="The Broad Institute Genomics Platform"/>
            <consortium name="The Broad Institute Genome Sequencing Center for Infectious Disease"/>
            <person name="Wu L."/>
            <person name="Ma J."/>
        </authorList>
    </citation>
    <scope>NUCLEOTIDE SEQUENCE [LARGE SCALE GENOMIC DNA]</scope>
    <source>
        <strain evidence="1 2">CGMCC 1.10390</strain>
    </source>
</reference>
<comment type="caution">
    <text evidence="1">The sequence shown here is derived from an EMBL/GenBank/DDBJ whole genome shotgun (WGS) entry which is preliminary data.</text>
</comment>
<sequence>MMREPTYQKIRNEMHTDHYRIPDPNRVGGVISVVRGVLDTRQVDWKIRVREGTLQNACDYYHDGELISSGDWFRFEFVSINEAGDTVQFAHQHGGGEMPLDEWIEGAAKGHIEDELGEVWNDVKEMSESEQ</sequence>
<evidence type="ECO:0000313" key="1">
    <source>
        <dbReference type="EMBL" id="MFD1648028.1"/>
    </source>
</evidence>
<dbReference type="Proteomes" id="UP001597034">
    <property type="component" value="Unassembled WGS sequence"/>
</dbReference>
<evidence type="ECO:0000313" key="2">
    <source>
        <dbReference type="Proteomes" id="UP001597034"/>
    </source>
</evidence>
<protein>
    <submittedName>
        <fullName evidence="1">Uncharacterized protein</fullName>
    </submittedName>
</protein>
<gene>
    <name evidence="1" type="ORF">ACFSBL_20290</name>
</gene>
<dbReference type="AlphaFoldDB" id="A0ABD6DPS3"/>
<dbReference type="RefSeq" id="WP_256401499.1">
    <property type="nucleotide sequence ID" value="NZ_JANHJR010000004.1"/>
</dbReference>
<proteinExistence type="predicted"/>
<name>A0ABD6DPS3_9EURY</name>
<organism evidence="1 2">
    <name type="scientific">Haloarchaeobius litoreus</name>
    <dbReference type="NCBI Taxonomy" id="755306"/>
    <lineage>
        <taxon>Archaea</taxon>
        <taxon>Methanobacteriati</taxon>
        <taxon>Methanobacteriota</taxon>
        <taxon>Stenosarchaea group</taxon>
        <taxon>Halobacteria</taxon>
        <taxon>Halobacteriales</taxon>
        <taxon>Halorubellaceae</taxon>
        <taxon>Haloarchaeobius</taxon>
    </lineage>
</organism>
<keyword evidence="2" id="KW-1185">Reference proteome</keyword>